<dbReference type="Pfam" id="PF04000">
    <property type="entry name" value="Sas10_Utp3"/>
    <property type="match status" value="1"/>
</dbReference>
<feature type="non-terminal residue" evidence="2">
    <location>
        <position position="1"/>
    </location>
</feature>
<feature type="compositionally biased region" description="Basic residues" evidence="1">
    <location>
        <begin position="293"/>
        <end position="304"/>
    </location>
</feature>
<reference evidence="2" key="1">
    <citation type="submission" date="2021-02" db="EMBL/GenBank/DDBJ databases">
        <authorList>
            <person name="Dougan E. K."/>
            <person name="Rhodes N."/>
            <person name="Thang M."/>
            <person name="Chan C."/>
        </authorList>
    </citation>
    <scope>NUCLEOTIDE SEQUENCE</scope>
</reference>
<dbReference type="AlphaFoldDB" id="A0A813E4P8"/>
<name>A0A813E4P8_POLGL</name>
<accession>A0A813E4P8</accession>
<feature type="compositionally biased region" description="Basic and acidic residues" evidence="1">
    <location>
        <begin position="215"/>
        <end position="237"/>
    </location>
</feature>
<proteinExistence type="predicted"/>
<evidence type="ECO:0000313" key="3">
    <source>
        <dbReference type="Proteomes" id="UP000654075"/>
    </source>
</evidence>
<gene>
    <name evidence="2" type="ORF">PGLA1383_LOCUS13718</name>
</gene>
<dbReference type="OMA" id="PPKMMAV"/>
<feature type="compositionally biased region" description="Basic and acidic residues" evidence="1">
    <location>
        <begin position="119"/>
        <end position="128"/>
    </location>
</feature>
<feature type="compositionally biased region" description="Basic and acidic residues" evidence="1">
    <location>
        <begin position="277"/>
        <end position="291"/>
    </location>
</feature>
<evidence type="ECO:0000256" key="1">
    <source>
        <dbReference type="SAM" id="MobiDB-lite"/>
    </source>
</evidence>
<dbReference type="Proteomes" id="UP000654075">
    <property type="component" value="Unassembled WGS sequence"/>
</dbReference>
<organism evidence="2 3">
    <name type="scientific">Polarella glacialis</name>
    <name type="common">Dinoflagellate</name>
    <dbReference type="NCBI Taxonomy" id="89957"/>
    <lineage>
        <taxon>Eukaryota</taxon>
        <taxon>Sar</taxon>
        <taxon>Alveolata</taxon>
        <taxon>Dinophyceae</taxon>
        <taxon>Suessiales</taxon>
        <taxon>Suessiaceae</taxon>
        <taxon>Polarella</taxon>
    </lineage>
</organism>
<dbReference type="PANTHER" id="PTHR13237">
    <property type="entry name" value="SOMETHING ABOUT SILENCING PROTEIN 10-RELATED"/>
    <property type="match status" value="1"/>
</dbReference>
<feature type="compositionally biased region" description="Low complexity" evidence="1">
    <location>
        <begin position="260"/>
        <end position="273"/>
    </location>
</feature>
<evidence type="ECO:0008006" key="4">
    <source>
        <dbReference type="Google" id="ProtNLM"/>
    </source>
</evidence>
<dbReference type="EMBL" id="CAJNNV010007667">
    <property type="protein sequence ID" value="CAE8595203.1"/>
    <property type="molecule type" value="Genomic_DNA"/>
</dbReference>
<feature type="compositionally biased region" description="Basic and acidic residues" evidence="1">
    <location>
        <begin position="147"/>
        <end position="161"/>
    </location>
</feature>
<dbReference type="InterPro" id="IPR007146">
    <property type="entry name" value="Sas10/Utp3/C1D"/>
</dbReference>
<sequence length="352" mass="38739">ALQQFKEKLSGLKLGVSAQLQQRVAALPVGAAKGDKTESPAAYVEMKGQLLLSYLVGLAYYLVLKVEGVPVKDHPVVLRLLWIRTLLEKLKPVDQRLQYQIGKMLQWADSKTAPVAAGERGDELDVRALKPGQLSTTVDDDGSEEAEGAHEEQASDAKDDQLGAYRPPKISQVEYTGDHIAVQERAEKELERKKARLERSEFVRSLREEFTDAPKEIVGEQRSQRAEKAMRVMSERQEFEEDTMTRLRVKKADEKSMKQSLRSARSSSGGAVSMHEATADFDHIARSEAGKGGKGKGGKGKRKGGGGVLQEYHEAKRMVKETRAKVSDAMNSAPGKRKSGGGGNKFAKKSKH</sequence>
<feature type="compositionally biased region" description="Basic and acidic residues" evidence="1">
    <location>
        <begin position="311"/>
        <end position="326"/>
    </location>
</feature>
<comment type="caution">
    <text evidence="2">The sequence shown here is derived from an EMBL/GenBank/DDBJ whole genome shotgun (WGS) entry which is preliminary data.</text>
</comment>
<dbReference type="GO" id="GO:0000462">
    <property type="term" value="P:maturation of SSU-rRNA from tricistronic rRNA transcript (SSU-rRNA, 5.8S rRNA, LSU-rRNA)"/>
    <property type="evidence" value="ECO:0007669"/>
    <property type="project" value="TreeGrafter"/>
</dbReference>
<evidence type="ECO:0000313" key="2">
    <source>
        <dbReference type="EMBL" id="CAE8595203.1"/>
    </source>
</evidence>
<dbReference type="OrthoDB" id="203440at2759"/>
<keyword evidence="3" id="KW-1185">Reference proteome</keyword>
<protein>
    <recommendedName>
        <fullName evidence="4">Neuroguidin</fullName>
    </recommendedName>
</protein>
<dbReference type="PANTHER" id="PTHR13237:SF9">
    <property type="entry name" value="NEUROGUIDIN"/>
    <property type="match status" value="1"/>
</dbReference>
<dbReference type="GO" id="GO:0032040">
    <property type="term" value="C:small-subunit processome"/>
    <property type="evidence" value="ECO:0007669"/>
    <property type="project" value="TreeGrafter"/>
</dbReference>
<feature type="region of interest" description="Disordered" evidence="1">
    <location>
        <begin position="215"/>
        <end position="352"/>
    </location>
</feature>
<feature type="region of interest" description="Disordered" evidence="1">
    <location>
        <begin position="116"/>
        <end position="165"/>
    </location>
</feature>